<protein>
    <recommendedName>
        <fullName evidence="3">Type IV toxin-antitoxin system AbiEi family antitoxin domain-containing protein</fullName>
    </recommendedName>
</protein>
<proteinExistence type="predicted"/>
<dbReference type="Proteomes" id="UP000500949">
    <property type="component" value="Chromosome"/>
</dbReference>
<dbReference type="Pfam" id="PF19570">
    <property type="entry name" value="DUF6088"/>
    <property type="match status" value="1"/>
</dbReference>
<evidence type="ECO:0000313" key="2">
    <source>
        <dbReference type="Proteomes" id="UP000500949"/>
    </source>
</evidence>
<name>A0A858XTJ1_9BACT</name>
<gene>
    <name evidence="1" type="ORF">GKD17_22425</name>
</gene>
<organism evidence="1 2">
    <name type="scientific">Phocaeicola dorei</name>
    <dbReference type="NCBI Taxonomy" id="357276"/>
    <lineage>
        <taxon>Bacteria</taxon>
        <taxon>Pseudomonadati</taxon>
        <taxon>Bacteroidota</taxon>
        <taxon>Bacteroidia</taxon>
        <taxon>Bacteroidales</taxon>
        <taxon>Bacteroidaceae</taxon>
        <taxon>Phocaeicola</taxon>
    </lineage>
</organism>
<accession>A0A858XTJ1</accession>
<reference evidence="1 2" key="1">
    <citation type="submission" date="2019-11" db="EMBL/GenBank/DDBJ databases">
        <title>Complete genome sequence of Bacteroides dorei DSM 17855.</title>
        <authorList>
            <person name="Russell J.T."/>
        </authorList>
    </citation>
    <scope>NUCLEOTIDE SEQUENCE [LARGE SCALE GENOMIC DNA]</scope>
    <source>
        <strain evidence="1 2">DSM 17855</strain>
    </source>
</reference>
<sequence length="204" mass="23063">MQRTVEHKVKAKITYARYGEVFFVSTFHQFDVEYVTKLLAQFEKEGLITRIAKGVYVKAKKTRFGVVYPSAFELVTEIAKRDKAIVFPTGETAANRLGFSTQVPMNACFITSGTPRTLKLGNRTVTLKHGVPRNFAYKGKLMPELVQALRSIGEDNITESVEKRVAQLLSATPETETIEHDLLLAPVWVRQIIKRNLKTDTDNE</sequence>
<evidence type="ECO:0000313" key="1">
    <source>
        <dbReference type="EMBL" id="QJR78928.1"/>
    </source>
</evidence>
<dbReference type="EMBL" id="CP046176">
    <property type="protein sequence ID" value="QJR78928.1"/>
    <property type="molecule type" value="Genomic_DNA"/>
</dbReference>
<dbReference type="AlphaFoldDB" id="A0A858XTJ1"/>
<evidence type="ECO:0008006" key="3">
    <source>
        <dbReference type="Google" id="ProtNLM"/>
    </source>
</evidence>
<dbReference type="InterPro" id="IPR045738">
    <property type="entry name" value="DUF6088"/>
</dbReference>